<organism evidence="1 2">
    <name type="scientific">Phytophthora oleae</name>
    <dbReference type="NCBI Taxonomy" id="2107226"/>
    <lineage>
        <taxon>Eukaryota</taxon>
        <taxon>Sar</taxon>
        <taxon>Stramenopiles</taxon>
        <taxon>Oomycota</taxon>
        <taxon>Peronosporomycetes</taxon>
        <taxon>Peronosporales</taxon>
        <taxon>Peronosporaceae</taxon>
        <taxon>Phytophthora</taxon>
    </lineage>
</organism>
<gene>
    <name evidence="1" type="ORF">V7S43_019061</name>
</gene>
<name>A0ABD3G7F5_9STRA</name>
<reference evidence="1 2" key="1">
    <citation type="submission" date="2024-09" db="EMBL/GenBank/DDBJ databases">
        <title>Genome sequencing and assembly of Phytophthora oleae, isolate VK10A, causative agent of rot of olive drupes.</title>
        <authorList>
            <person name="Conti Taguali S."/>
            <person name="Riolo M."/>
            <person name="La Spada F."/>
            <person name="Cacciola S.O."/>
            <person name="Dionisio G."/>
        </authorList>
    </citation>
    <scope>NUCLEOTIDE SEQUENCE [LARGE SCALE GENOMIC DNA]</scope>
    <source>
        <strain evidence="1 2">VK10A</strain>
    </source>
</reference>
<keyword evidence="2" id="KW-1185">Reference proteome</keyword>
<evidence type="ECO:0000313" key="2">
    <source>
        <dbReference type="Proteomes" id="UP001632037"/>
    </source>
</evidence>
<accession>A0ABD3G7F5</accession>
<evidence type="ECO:0008006" key="3">
    <source>
        <dbReference type="Google" id="ProtNLM"/>
    </source>
</evidence>
<protein>
    <recommendedName>
        <fullName evidence="3">Dynein heavy chain tail domain-containing protein</fullName>
    </recommendedName>
</protein>
<dbReference type="AlphaFoldDB" id="A0ABD3G7F5"/>
<dbReference type="Proteomes" id="UP001632037">
    <property type="component" value="Unassembled WGS sequence"/>
</dbReference>
<dbReference type="EMBL" id="JBIMZQ010000002">
    <property type="protein sequence ID" value="KAL3673749.1"/>
    <property type="molecule type" value="Genomic_DNA"/>
</dbReference>
<sequence>MNHLLRLEHAVVVNSVTLDENVHQAADHLAVLHHNILVFLELLDNFIRCFAVLAAVGNIPLDDALRDPRELLKTWLDATIKLADDIFKQTPLSGRQVQQNAVVVADYEHHVLTQHP</sequence>
<comment type="caution">
    <text evidence="1">The sequence shown here is derived from an EMBL/GenBank/DDBJ whole genome shotgun (WGS) entry which is preliminary data.</text>
</comment>
<evidence type="ECO:0000313" key="1">
    <source>
        <dbReference type="EMBL" id="KAL3673749.1"/>
    </source>
</evidence>
<proteinExistence type="predicted"/>